<proteinExistence type="predicted"/>
<accession>A0A382LCJ4</accession>
<sequence length="172" mass="18804">VRPDNAQTWLQEINVSYDLVIKNGTIVDGSGGARYRGDVAINDGKIARIGRVSVKGDQTIDAEGHIVSPGFVDGHTHMDAQIFWDPIGSCSCYHGVTSVVMGNCGFTLAPCKQEDADLVFRNLERAEDLSRDAMLQGVDWSWETFPQYLDAVDNLPKGINYAGYIGHSALRT</sequence>
<dbReference type="PANTHER" id="PTHR11647">
    <property type="entry name" value="HYDRANTOINASE/DIHYDROPYRIMIDINASE FAMILY MEMBER"/>
    <property type="match status" value="1"/>
</dbReference>
<dbReference type="PANTHER" id="PTHR11647:SF1">
    <property type="entry name" value="COLLAPSIN RESPONSE MEDIATOR PROTEIN"/>
    <property type="match status" value="1"/>
</dbReference>
<dbReference type="Pfam" id="PF07969">
    <property type="entry name" value="Amidohydro_3"/>
    <property type="match status" value="1"/>
</dbReference>
<feature type="non-terminal residue" evidence="2">
    <location>
        <position position="172"/>
    </location>
</feature>
<evidence type="ECO:0000259" key="1">
    <source>
        <dbReference type="Pfam" id="PF07969"/>
    </source>
</evidence>
<dbReference type="SUPFAM" id="SSF51338">
    <property type="entry name" value="Composite domain of metallo-dependent hydrolases"/>
    <property type="match status" value="1"/>
</dbReference>
<gene>
    <name evidence="2" type="ORF">METZ01_LOCUS286657</name>
</gene>
<protein>
    <recommendedName>
        <fullName evidence="1">Amidohydrolase 3 domain-containing protein</fullName>
    </recommendedName>
</protein>
<feature type="non-terminal residue" evidence="2">
    <location>
        <position position="1"/>
    </location>
</feature>
<dbReference type="InterPro" id="IPR050378">
    <property type="entry name" value="Metallo-dep_Hydrolases_sf"/>
</dbReference>
<dbReference type="InterPro" id="IPR011059">
    <property type="entry name" value="Metal-dep_hydrolase_composite"/>
</dbReference>
<dbReference type="AlphaFoldDB" id="A0A382LCJ4"/>
<dbReference type="Gene3D" id="2.30.40.10">
    <property type="entry name" value="Urease, subunit C, domain 1"/>
    <property type="match status" value="1"/>
</dbReference>
<dbReference type="EMBL" id="UINC01085869">
    <property type="protein sequence ID" value="SVC33803.1"/>
    <property type="molecule type" value="Genomic_DNA"/>
</dbReference>
<organism evidence="2">
    <name type="scientific">marine metagenome</name>
    <dbReference type="NCBI Taxonomy" id="408172"/>
    <lineage>
        <taxon>unclassified sequences</taxon>
        <taxon>metagenomes</taxon>
        <taxon>ecological metagenomes</taxon>
    </lineage>
</organism>
<dbReference type="InterPro" id="IPR013108">
    <property type="entry name" value="Amidohydro_3"/>
</dbReference>
<dbReference type="GO" id="GO:0016812">
    <property type="term" value="F:hydrolase activity, acting on carbon-nitrogen (but not peptide) bonds, in cyclic amides"/>
    <property type="evidence" value="ECO:0007669"/>
    <property type="project" value="TreeGrafter"/>
</dbReference>
<dbReference type="GO" id="GO:0005829">
    <property type="term" value="C:cytosol"/>
    <property type="evidence" value="ECO:0007669"/>
    <property type="project" value="TreeGrafter"/>
</dbReference>
<evidence type="ECO:0000313" key="2">
    <source>
        <dbReference type="EMBL" id="SVC33803.1"/>
    </source>
</evidence>
<feature type="domain" description="Amidohydrolase 3" evidence="1">
    <location>
        <begin position="58"/>
        <end position="171"/>
    </location>
</feature>
<reference evidence="2" key="1">
    <citation type="submission" date="2018-05" db="EMBL/GenBank/DDBJ databases">
        <authorList>
            <person name="Lanie J.A."/>
            <person name="Ng W.-L."/>
            <person name="Kazmierczak K.M."/>
            <person name="Andrzejewski T.M."/>
            <person name="Davidsen T.M."/>
            <person name="Wayne K.J."/>
            <person name="Tettelin H."/>
            <person name="Glass J.I."/>
            <person name="Rusch D."/>
            <person name="Podicherti R."/>
            <person name="Tsui H.-C.T."/>
            <person name="Winkler M.E."/>
        </authorList>
    </citation>
    <scope>NUCLEOTIDE SEQUENCE</scope>
</reference>
<dbReference type="Gene3D" id="3.20.20.140">
    <property type="entry name" value="Metal-dependent hydrolases"/>
    <property type="match status" value="1"/>
</dbReference>
<name>A0A382LCJ4_9ZZZZ</name>